<keyword evidence="3" id="KW-1185">Reference proteome</keyword>
<feature type="compositionally biased region" description="Polar residues" evidence="1">
    <location>
        <begin position="97"/>
        <end position="106"/>
    </location>
</feature>
<protein>
    <submittedName>
        <fullName evidence="2">Uncharacterized protein</fullName>
    </submittedName>
</protein>
<organism evidence="2 3">
    <name type="scientific">Chiloscyllium punctatum</name>
    <name type="common">Brownbanded bambooshark</name>
    <name type="synonym">Hemiscyllium punctatum</name>
    <dbReference type="NCBI Taxonomy" id="137246"/>
    <lineage>
        <taxon>Eukaryota</taxon>
        <taxon>Metazoa</taxon>
        <taxon>Chordata</taxon>
        <taxon>Craniata</taxon>
        <taxon>Vertebrata</taxon>
        <taxon>Chondrichthyes</taxon>
        <taxon>Elasmobranchii</taxon>
        <taxon>Galeomorphii</taxon>
        <taxon>Galeoidea</taxon>
        <taxon>Orectolobiformes</taxon>
        <taxon>Hemiscylliidae</taxon>
        <taxon>Chiloscyllium</taxon>
    </lineage>
</organism>
<comment type="caution">
    <text evidence="2">The sequence shown here is derived from an EMBL/GenBank/DDBJ whole genome shotgun (WGS) entry which is preliminary data.</text>
</comment>
<accession>A0A401SD69</accession>
<dbReference type="AlphaFoldDB" id="A0A401SD69"/>
<dbReference type="Proteomes" id="UP000287033">
    <property type="component" value="Unassembled WGS sequence"/>
</dbReference>
<feature type="region of interest" description="Disordered" evidence="1">
    <location>
        <begin position="91"/>
        <end position="112"/>
    </location>
</feature>
<dbReference type="STRING" id="137246.A0A401SD69"/>
<evidence type="ECO:0000313" key="2">
    <source>
        <dbReference type="EMBL" id="GCC28294.1"/>
    </source>
</evidence>
<evidence type="ECO:0000313" key="3">
    <source>
        <dbReference type="Proteomes" id="UP000287033"/>
    </source>
</evidence>
<dbReference type="OMA" id="FIAVCFE"/>
<evidence type="ECO:0000256" key="1">
    <source>
        <dbReference type="SAM" id="MobiDB-lite"/>
    </source>
</evidence>
<sequence>MQTTHTAARAIKGRHMHFENWRNVHGDKMLASLMGVFIAVCFEVESRRPEATHAVNFLDNEKWLTTVSQYDKELRYWNKFRDDDYFRSWNPSKPFDQGTTSSNPKTLKSIDF</sequence>
<dbReference type="OrthoDB" id="9218571at2759"/>
<reference evidence="2 3" key="1">
    <citation type="journal article" date="2018" name="Nat. Ecol. Evol.">
        <title>Shark genomes provide insights into elasmobranch evolution and the origin of vertebrates.</title>
        <authorList>
            <person name="Hara Y"/>
            <person name="Yamaguchi K"/>
            <person name="Onimaru K"/>
            <person name="Kadota M"/>
            <person name="Koyanagi M"/>
            <person name="Keeley SD"/>
            <person name="Tatsumi K"/>
            <person name="Tanaka K"/>
            <person name="Motone F"/>
            <person name="Kageyama Y"/>
            <person name="Nozu R"/>
            <person name="Adachi N"/>
            <person name="Nishimura O"/>
            <person name="Nakagawa R"/>
            <person name="Tanegashima C"/>
            <person name="Kiyatake I"/>
            <person name="Matsumoto R"/>
            <person name="Murakumo K"/>
            <person name="Nishida K"/>
            <person name="Terakita A"/>
            <person name="Kuratani S"/>
            <person name="Sato K"/>
            <person name="Hyodo S Kuraku.S."/>
        </authorList>
    </citation>
    <scope>NUCLEOTIDE SEQUENCE [LARGE SCALE GENOMIC DNA]</scope>
</reference>
<name>A0A401SD69_CHIPU</name>
<gene>
    <name evidence="2" type="ORF">chiPu_0006723</name>
</gene>
<proteinExistence type="predicted"/>
<dbReference type="EMBL" id="BEZZ01000198">
    <property type="protein sequence ID" value="GCC28294.1"/>
    <property type="molecule type" value="Genomic_DNA"/>
</dbReference>